<protein>
    <recommendedName>
        <fullName evidence="4">Cation:proton antiporter</fullName>
    </recommendedName>
</protein>
<evidence type="ECO:0000313" key="3">
    <source>
        <dbReference type="Proteomes" id="UP001523528"/>
    </source>
</evidence>
<gene>
    <name evidence="2" type="ORF">NKW50_14290</name>
</gene>
<keyword evidence="1" id="KW-1133">Transmembrane helix</keyword>
<feature type="transmembrane region" description="Helical" evidence="1">
    <location>
        <begin position="6"/>
        <end position="23"/>
    </location>
</feature>
<name>A0ABT1F3N1_9PROT</name>
<keyword evidence="1" id="KW-0472">Membrane</keyword>
<keyword evidence="1" id="KW-0812">Transmembrane</keyword>
<organism evidence="2 3">
    <name type="scientific">Acetobacter lambici</name>
    <dbReference type="NCBI Taxonomy" id="1332824"/>
    <lineage>
        <taxon>Bacteria</taxon>
        <taxon>Pseudomonadati</taxon>
        <taxon>Pseudomonadota</taxon>
        <taxon>Alphaproteobacteria</taxon>
        <taxon>Acetobacterales</taxon>
        <taxon>Acetobacteraceae</taxon>
        <taxon>Acetobacter</taxon>
    </lineage>
</organism>
<dbReference type="EMBL" id="JAMYZZ010000049">
    <property type="protein sequence ID" value="MCP1259758.1"/>
    <property type="molecule type" value="Genomic_DNA"/>
</dbReference>
<accession>A0ABT1F3N1</accession>
<comment type="caution">
    <text evidence="2">The sequence shown here is derived from an EMBL/GenBank/DDBJ whole genome shotgun (WGS) entry which is preliminary data.</text>
</comment>
<feature type="transmembrane region" description="Helical" evidence="1">
    <location>
        <begin position="60"/>
        <end position="82"/>
    </location>
</feature>
<keyword evidence="3" id="KW-1185">Reference proteome</keyword>
<evidence type="ECO:0000313" key="2">
    <source>
        <dbReference type="EMBL" id="MCP1259758.1"/>
    </source>
</evidence>
<reference evidence="2 3" key="1">
    <citation type="submission" date="2022-06" db="EMBL/GenBank/DDBJ databases">
        <title>Acetobacer genomes from food samples.</title>
        <authorList>
            <person name="Sombolestani A."/>
        </authorList>
    </citation>
    <scope>NUCLEOTIDE SEQUENCE [LARGE SCALE GENOMIC DNA]</scope>
    <source>
        <strain evidence="2 3">R-83285</strain>
    </source>
</reference>
<evidence type="ECO:0000256" key="1">
    <source>
        <dbReference type="SAM" id="Phobius"/>
    </source>
</evidence>
<sequence length="92" mass="9708">MSGLILFAAGGCTLVCGVLLYLSSRHQCIFVSRPNTRLCLSGATGMAALAIFLLGEVEGKASACFMVVLLLMAVCSFFPLLMAMRLSGNNRS</sequence>
<dbReference type="Proteomes" id="UP001523528">
    <property type="component" value="Unassembled WGS sequence"/>
</dbReference>
<feature type="transmembrane region" description="Helical" evidence="1">
    <location>
        <begin position="35"/>
        <end position="54"/>
    </location>
</feature>
<proteinExistence type="predicted"/>
<evidence type="ECO:0008006" key="4">
    <source>
        <dbReference type="Google" id="ProtNLM"/>
    </source>
</evidence>
<dbReference type="RefSeq" id="WP_165992988.1">
    <property type="nucleotide sequence ID" value="NZ_JAMYZY010000050.1"/>
</dbReference>